<dbReference type="Proteomes" id="UP000657372">
    <property type="component" value="Unassembled WGS sequence"/>
</dbReference>
<evidence type="ECO:0000259" key="2">
    <source>
        <dbReference type="PROSITE" id="PS50405"/>
    </source>
</evidence>
<gene>
    <name evidence="3" type="ORF">IXC47_14365</name>
</gene>
<dbReference type="Pfam" id="PF13409">
    <property type="entry name" value="GST_N_2"/>
    <property type="match status" value="1"/>
</dbReference>
<dbReference type="SUPFAM" id="SSF47616">
    <property type="entry name" value="GST C-terminal domain-like"/>
    <property type="match status" value="1"/>
</dbReference>
<dbReference type="PROSITE" id="PS50404">
    <property type="entry name" value="GST_NTER"/>
    <property type="match status" value="1"/>
</dbReference>
<dbReference type="Pfam" id="PF13410">
    <property type="entry name" value="GST_C_2"/>
    <property type="match status" value="1"/>
</dbReference>
<evidence type="ECO:0000259" key="1">
    <source>
        <dbReference type="PROSITE" id="PS50404"/>
    </source>
</evidence>
<dbReference type="InterPro" id="IPR004045">
    <property type="entry name" value="Glutathione_S-Trfase_N"/>
</dbReference>
<sequence length="201" mass="22372">MELLLNRTSPYARIARVVALEKGCADKLVLVWSDPWNEDAKLLQHNPVRRVPVLVTDDGHSITESLLIALYLDQVGTGDTLLPPARYAEILQLTGWAQGLIDAAFTTMITRKHHGKEIDDSVLGQRRRQAIERTLPALNTAYTASLPSSDSVTLADIVIAVALDYISFRLPEVEWQGKYPALSALRTRMLQRDSFSSTVFS</sequence>
<dbReference type="InterPro" id="IPR050983">
    <property type="entry name" value="GST_Omega/HSP26"/>
</dbReference>
<dbReference type="InterPro" id="IPR036282">
    <property type="entry name" value="Glutathione-S-Trfase_C_sf"/>
</dbReference>
<dbReference type="SFLD" id="SFLDS00019">
    <property type="entry name" value="Glutathione_Transferase_(cytos"/>
    <property type="match status" value="1"/>
</dbReference>
<protein>
    <submittedName>
        <fullName evidence="3">Glutathione S-transferase N-terminal domain-containing protein</fullName>
    </submittedName>
</protein>
<feature type="domain" description="GST C-terminal" evidence="2">
    <location>
        <begin position="83"/>
        <end position="201"/>
    </location>
</feature>
<dbReference type="RefSeq" id="WP_195876057.1">
    <property type="nucleotide sequence ID" value="NZ_JADOEL010000012.1"/>
</dbReference>
<dbReference type="InterPro" id="IPR040079">
    <property type="entry name" value="Glutathione_S-Trfase"/>
</dbReference>
<name>A0ABS0EVJ8_9BURK</name>
<dbReference type="Gene3D" id="1.20.1050.10">
    <property type="match status" value="1"/>
</dbReference>
<dbReference type="PROSITE" id="PS50405">
    <property type="entry name" value="GST_CTER"/>
    <property type="match status" value="1"/>
</dbReference>
<organism evidence="3 4">
    <name type="scientific">Herminiimonas contaminans</name>
    <dbReference type="NCBI Taxonomy" id="1111140"/>
    <lineage>
        <taxon>Bacteria</taxon>
        <taxon>Pseudomonadati</taxon>
        <taxon>Pseudomonadota</taxon>
        <taxon>Betaproteobacteria</taxon>
        <taxon>Burkholderiales</taxon>
        <taxon>Oxalobacteraceae</taxon>
        <taxon>Herminiimonas</taxon>
    </lineage>
</organism>
<dbReference type="InterPro" id="IPR010987">
    <property type="entry name" value="Glutathione-S-Trfase_C-like"/>
</dbReference>
<evidence type="ECO:0000313" key="4">
    <source>
        <dbReference type="Proteomes" id="UP000657372"/>
    </source>
</evidence>
<dbReference type="PANTHER" id="PTHR43968:SF6">
    <property type="entry name" value="GLUTATHIONE S-TRANSFERASE OMEGA"/>
    <property type="match status" value="1"/>
</dbReference>
<feature type="domain" description="GST N-terminal" evidence="1">
    <location>
        <begin position="1"/>
        <end position="80"/>
    </location>
</feature>
<keyword evidence="4" id="KW-1185">Reference proteome</keyword>
<dbReference type="Gene3D" id="3.40.30.10">
    <property type="entry name" value="Glutaredoxin"/>
    <property type="match status" value="1"/>
</dbReference>
<dbReference type="EMBL" id="JADOEL010000012">
    <property type="protein sequence ID" value="MBF8178870.1"/>
    <property type="molecule type" value="Genomic_DNA"/>
</dbReference>
<dbReference type="PANTHER" id="PTHR43968">
    <property type="match status" value="1"/>
</dbReference>
<dbReference type="SUPFAM" id="SSF52833">
    <property type="entry name" value="Thioredoxin-like"/>
    <property type="match status" value="1"/>
</dbReference>
<evidence type="ECO:0000313" key="3">
    <source>
        <dbReference type="EMBL" id="MBF8178870.1"/>
    </source>
</evidence>
<comment type="caution">
    <text evidence="3">The sequence shown here is derived from an EMBL/GenBank/DDBJ whole genome shotgun (WGS) entry which is preliminary data.</text>
</comment>
<proteinExistence type="predicted"/>
<reference evidence="3 4" key="1">
    <citation type="submission" date="2020-11" db="EMBL/GenBank/DDBJ databases">
        <title>WGS of Herminiimonas contaminans strain Marseille-Q4544 isolated from planarians Schmidtea mediterranea.</title>
        <authorList>
            <person name="Kangale L."/>
        </authorList>
    </citation>
    <scope>NUCLEOTIDE SEQUENCE [LARGE SCALE GENOMIC DNA]</scope>
    <source>
        <strain evidence="3 4">Marseille-Q4544</strain>
    </source>
</reference>
<dbReference type="InterPro" id="IPR036249">
    <property type="entry name" value="Thioredoxin-like_sf"/>
</dbReference>
<accession>A0ABS0EVJ8</accession>